<evidence type="ECO:0000259" key="1">
    <source>
        <dbReference type="SMART" id="SM01321"/>
    </source>
</evidence>
<evidence type="ECO:0000313" key="3">
    <source>
        <dbReference type="Proteomes" id="UP000266441"/>
    </source>
</evidence>
<dbReference type="Proteomes" id="UP000266441">
    <property type="component" value="Unassembled WGS sequence"/>
</dbReference>
<organism evidence="2 3">
    <name type="scientific">Mariniphaga sediminis</name>
    <dbReference type="NCBI Taxonomy" id="1628158"/>
    <lineage>
        <taxon>Bacteria</taxon>
        <taxon>Pseudomonadati</taxon>
        <taxon>Bacteroidota</taxon>
        <taxon>Bacteroidia</taxon>
        <taxon>Marinilabiliales</taxon>
        <taxon>Prolixibacteraceae</taxon>
        <taxon>Mariniphaga</taxon>
    </lineage>
</organism>
<dbReference type="RefSeq" id="WP_119351638.1">
    <property type="nucleotide sequence ID" value="NZ_QWET01000021.1"/>
</dbReference>
<accession>A0A399CY21</accession>
<reference evidence="2 3" key="1">
    <citation type="journal article" date="2015" name="Int. J. Syst. Evol. Microbiol.">
        <title>Mariniphaga sediminis sp. nov., isolated from coastal sediment.</title>
        <authorList>
            <person name="Wang F.Q."/>
            <person name="Shen Q.Y."/>
            <person name="Chen G.J."/>
            <person name="Du Z.J."/>
        </authorList>
    </citation>
    <scope>NUCLEOTIDE SEQUENCE [LARGE SCALE GENOMIC DNA]</scope>
    <source>
        <strain evidence="2 3">SY21</strain>
    </source>
</reference>
<dbReference type="AlphaFoldDB" id="A0A399CY21"/>
<dbReference type="InterPro" id="IPR002686">
    <property type="entry name" value="Transposase_17"/>
</dbReference>
<dbReference type="GO" id="GO:0004803">
    <property type="term" value="F:transposase activity"/>
    <property type="evidence" value="ECO:0007669"/>
    <property type="project" value="InterPro"/>
</dbReference>
<dbReference type="InterPro" id="IPR036515">
    <property type="entry name" value="Transposase_17_sf"/>
</dbReference>
<dbReference type="SUPFAM" id="SSF143422">
    <property type="entry name" value="Transposase IS200-like"/>
    <property type="match status" value="1"/>
</dbReference>
<dbReference type="EMBL" id="QWET01000021">
    <property type="protein sequence ID" value="RIH63372.1"/>
    <property type="molecule type" value="Genomic_DNA"/>
</dbReference>
<proteinExistence type="predicted"/>
<dbReference type="PANTHER" id="PTHR36966:SF1">
    <property type="entry name" value="REP-ASSOCIATED TYROSINE TRANSPOSASE"/>
    <property type="match status" value="1"/>
</dbReference>
<dbReference type="Gene3D" id="3.30.70.1290">
    <property type="entry name" value="Transposase IS200-like"/>
    <property type="match status" value="1"/>
</dbReference>
<dbReference type="GO" id="GO:0006313">
    <property type="term" value="P:DNA transposition"/>
    <property type="evidence" value="ECO:0007669"/>
    <property type="project" value="InterPro"/>
</dbReference>
<dbReference type="OrthoDB" id="9788881at2"/>
<comment type="caution">
    <text evidence="2">The sequence shown here is derived from an EMBL/GenBank/DDBJ whole genome shotgun (WGS) entry which is preliminary data.</text>
</comment>
<sequence>MKKESYRHNLPHFQQPGQAYFVTWILKDAVPPKALSQYTKKLQQLKNQIDFQKQNKPEKQVVDDLKNQYYSVRKKYIKAFDDLLAVSNKAVVDLAKPEYINIISEALHFWEKRKLKNIAYSIMPNHVHWVVELLWKDEQNNPVYLQDILHSVKRHTAYTINKLESRTGALWQKENFDTTIRNDRHLFRAVEYTLDNPVNAGLVKDRNDWAGNFLCEDF</sequence>
<dbReference type="GO" id="GO:0043565">
    <property type="term" value="F:sequence-specific DNA binding"/>
    <property type="evidence" value="ECO:0007669"/>
    <property type="project" value="TreeGrafter"/>
</dbReference>
<gene>
    <name evidence="2" type="ORF">D1164_19770</name>
</gene>
<evidence type="ECO:0000313" key="2">
    <source>
        <dbReference type="EMBL" id="RIH63372.1"/>
    </source>
</evidence>
<name>A0A399CY21_9BACT</name>
<keyword evidence="3" id="KW-1185">Reference proteome</keyword>
<dbReference type="SMART" id="SM01321">
    <property type="entry name" value="Y1_Tnp"/>
    <property type="match status" value="1"/>
</dbReference>
<protein>
    <recommendedName>
        <fullName evidence="1">Transposase IS200-like domain-containing protein</fullName>
    </recommendedName>
</protein>
<dbReference type="PANTHER" id="PTHR36966">
    <property type="entry name" value="REP-ASSOCIATED TYROSINE TRANSPOSASE"/>
    <property type="match status" value="1"/>
</dbReference>
<feature type="domain" description="Transposase IS200-like" evidence="1">
    <location>
        <begin position="15"/>
        <end position="196"/>
    </location>
</feature>
<dbReference type="InterPro" id="IPR052715">
    <property type="entry name" value="RAYT_transposase"/>
</dbReference>